<evidence type="ECO:0000313" key="1">
    <source>
        <dbReference type="EMBL" id="MBC3943192.1"/>
    </source>
</evidence>
<name>A0ABR7ATA8_9SPHN</name>
<dbReference type="RefSeq" id="WP_187504791.1">
    <property type="nucleotide sequence ID" value="NZ_CP162536.1"/>
</dbReference>
<proteinExistence type="predicted"/>
<evidence type="ECO:0000313" key="2">
    <source>
        <dbReference type="Proteomes" id="UP000597613"/>
    </source>
</evidence>
<protein>
    <recommendedName>
        <fullName evidence="3">CopG family transcriptional regulator</fullName>
    </recommendedName>
</protein>
<keyword evidence="2" id="KW-1185">Reference proteome</keyword>
<dbReference type="Proteomes" id="UP000597613">
    <property type="component" value="Unassembled WGS sequence"/>
</dbReference>
<organism evidence="1 2">
    <name type="scientific">Sphingomonas albertensis</name>
    <dbReference type="NCBI Taxonomy" id="2762591"/>
    <lineage>
        <taxon>Bacteria</taxon>
        <taxon>Pseudomonadati</taxon>
        <taxon>Pseudomonadota</taxon>
        <taxon>Alphaproteobacteria</taxon>
        <taxon>Sphingomonadales</taxon>
        <taxon>Sphingomonadaceae</taxon>
        <taxon>Sphingomonas</taxon>
    </lineage>
</organism>
<dbReference type="EMBL" id="JACONT010000043">
    <property type="protein sequence ID" value="MBC3943192.1"/>
    <property type="molecule type" value="Genomic_DNA"/>
</dbReference>
<evidence type="ECO:0008006" key="3">
    <source>
        <dbReference type="Google" id="ProtNLM"/>
    </source>
</evidence>
<gene>
    <name evidence="1" type="ORF">H8S47_16065</name>
</gene>
<accession>A0ABR7ATA8</accession>
<reference evidence="1 2" key="1">
    <citation type="submission" date="2020-08" db="EMBL/GenBank/DDBJ databases">
        <title>Putative novel bacterial strains isolated from necrotic wheat leaf tissues caused by Xanthomonas translucens.</title>
        <authorList>
            <person name="Tambong J.T."/>
        </authorList>
    </citation>
    <scope>NUCLEOTIDE SEQUENCE [LARGE SCALE GENOMIC DNA]</scope>
    <source>
        <strain evidence="2">DOAB 1063</strain>
    </source>
</reference>
<comment type="caution">
    <text evidence="1">The sequence shown here is derived from an EMBL/GenBank/DDBJ whole genome shotgun (WGS) entry which is preliminary data.</text>
</comment>
<sequence length="84" mass="9440">MNSPVSITTPLDPATFAMVEELARYRGITGEEFAAEAIREAAEHHAGMRAYIQEGIDSADRGELISQEEMEIWFEERVAARRRG</sequence>